<accession>A0A927FXE9</accession>
<dbReference type="Proteomes" id="UP000654108">
    <property type="component" value="Unassembled WGS sequence"/>
</dbReference>
<gene>
    <name evidence="1" type="ORF">IC608_17720</name>
</gene>
<dbReference type="Pfam" id="PF06698">
    <property type="entry name" value="DUF1192"/>
    <property type="match status" value="1"/>
</dbReference>
<dbReference type="EMBL" id="JACYFU010000006">
    <property type="protein sequence ID" value="MBD8067312.1"/>
    <property type="molecule type" value="Genomic_DNA"/>
</dbReference>
<name>A0A927FXE9_9HYPH</name>
<proteinExistence type="predicted"/>
<organism evidence="1 2">
    <name type="scientific">Devosia oryzisoli</name>
    <dbReference type="NCBI Taxonomy" id="2774138"/>
    <lineage>
        <taxon>Bacteria</taxon>
        <taxon>Pseudomonadati</taxon>
        <taxon>Pseudomonadota</taxon>
        <taxon>Alphaproteobacteria</taxon>
        <taxon>Hyphomicrobiales</taxon>
        <taxon>Devosiaceae</taxon>
        <taxon>Devosia</taxon>
    </lineage>
</organism>
<dbReference type="AlphaFoldDB" id="A0A927FXE9"/>
<sequence>MDEETVKRPKAHEIGMMLDALSVSELEERIAVLEGEIARLRAAIAAKGDSRKAAEAAFKL</sequence>
<comment type="caution">
    <text evidence="1">The sequence shown here is derived from an EMBL/GenBank/DDBJ whole genome shotgun (WGS) entry which is preliminary data.</text>
</comment>
<dbReference type="InterPro" id="IPR009579">
    <property type="entry name" value="DUF1192"/>
</dbReference>
<dbReference type="RefSeq" id="WP_191778252.1">
    <property type="nucleotide sequence ID" value="NZ_JACYFU010000006.1"/>
</dbReference>
<keyword evidence="2" id="KW-1185">Reference proteome</keyword>
<evidence type="ECO:0000313" key="2">
    <source>
        <dbReference type="Proteomes" id="UP000654108"/>
    </source>
</evidence>
<evidence type="ECO:0000313" key="1">
    <source>
        <dbReference type="EMBL" id="MBD8067312.1"/>
    </source>
</evidence>
<protein>
    <submittedName>
        <fullName evidence="1">DUF1192 domain-containing protein</fullName>
    </submittedName>
</protein>
<reference evidence="1" key="1">
    <citation type="submission" date="2020-09" db="EMBL/GenBank/DDBJ databases">
        <title>Genome seq and assembly of Devosia sp.</title>
        <authorList>
            <person name="Chhetri G."/>
        </authorList>
    </citation>
    <scope>NUCLEOTIDE SEQUENCE</scope>
    <source>
        <strain evidence="1">PTR5</strain>
    </source>
</reference>